<evidence type="ECO:0000256" key="1">
    <source>
        <dbReference type="SAM" id="MobiDB-lite"/>
    </source>
</evidence>
<evidence type="ECO:0000313" key="2">
    <source>
        <dbReference type="EMBL" id="MFF4219789.1"/>
    </source>
</evidence>
<gene>
    <name evidence="2" type="ORF">ACFYZM_26460</name>
</gene>
<feature type="compositionally biased region" description="Basic and acidic residues" evidence="1">
    <location>
        <begin position="220"/>
        <end position="229"/>
    </location>
</feature>
<reference evidence="2 3" key="1">
    <citation type="submission" date="2024-10" db="EMBL/GenBank/DDBJ databases">
        <title>The Natural Products Discovery Center: Release of the First 8490 Sequenced Strains for Exploring Actinobacteria Biosynthetic Diversity.</title>
        <authorList>
            <person name="Kalkreuter E."/>
            <person name="Kautsar S.A."/>
            <person name="Yang D."/>
            <person name="Bader C.D."/>
            <person name="Teijaro C.N."/>
            <person name="Fluegel L."/>
            <person name="Davis C.M."/>
            <person name="Simpson J.R."/>
            <person name="Lauterbach L."/>
            <person name="Steele A.D."/>
            <person name="Gui C."/>
            <person name="Meng S."/>
            <person name="Li G."/>
            <person name="Viehrig K."/>
            <person name="Ye F."/>
            <person name="Su P."/>
            <person name="Kiefer A.F."/>
            <person name="Nichols A."/>
            <person name="Cepeda A.J."/>
            <person name="Yan W."/>
            <person name="Fan B."/>
            <person name="Jiang Y."/>
            <person name="Adhikari A."/>
            <person name="Zheng C.-J."/>
            <person name="Schuster L."/>
            <person name="Cowan T.M."/>
            <person name="Smanski M.J."/>
            <person name="Chevrette M.G."/>
            <person name="De Carvalho L.P.S."/>
            <person name="Shen B."/>
        </authorList>
    </citation>
    <scope>NUCLEOTIDE SEQUENCE [LARGE SCALE GENOMIC DNA]</scope>
    <source>
        <strain evidence="2 3">NPDC001650</strain>
    </source>
</reference>
<sequence>MTDHTPPRSDKDPRFPPMCTPVEDFHSVPHQKLQAMVEHADAERVIAIGHKLSGAAKAIKKLGDDLKKHMEGVVWSGEAGEAFRSWGHSMANETIRLSEYVGKVDEWMGHASTNLRSATNMPKYSPEDRATVDAWLKNQVLPLKEVPPPWMQGLKPDSPLDKPTHKEAYDAQQRLLEKHKAAAALMKALSESYDQTGTQLLRAERPNFRPMPRGLMPDQDPEHGRRKDLSIPGDGSGEPSSDGAPGASSVGYAGGTSASYGAGGVSTPSGPVERHVRRPELDLSGGVDTPHRVPIPQQDRPPATLPDVGKPQTPMPHVPVPGWPGTERRPDQDRWPGGPTPDRRGRPAPRTPSPGPGTGNSRRPDARVPSMPRDGIVGGRPTPRGPSVPVQNPGRFPAFGMEPSQRQGQARPPMAPGANFSGALGPTTGSPGAGRARATESGGIVGSRPGQIPGRGGSAAFTSGGTGLVRGGATGEGRGNSSASSGTLGGFMPAAGASGASSERRSGGRRPDYLVEDEETWNQGGKNVVPPVIE</sequence>
<comment type="caution">
    <text evidence="2">The sequence shown here is derived from an EMBL/GenBank/DDBJ whole genome shotgun (WGS) entry which is preliminary data.</text>
</comment>
<feature type="compositionally biased region" description="Gly residues" evidence="1">
    <location>
        <begin position="464"/>
        <end position="478"/>
    </location>
</feature>
<protein>
    <submittedName>
        <fullName evidence="2">Uncharacterized protein</fullName>
    </submittedName>
</protein>
<keyword evidence="3" id="KW-1185">Reference proteome</keyword>
<feature type="compositionally biased region" description="Low complexity" evidence="1">
    <location>
        <begin position="230"/>
        <end position="260"/>
    </location>
</feature>
<feature type="compositionally biased region" description="Pro residues" evidence="1">
    <location>
        <begin position="313"/>
        <end position="322"/>
    </location>
</feature>
<proteinExistence type="predicted"/>
<dbReference type="RefSeq" id="WP_388631753.1">
    <property type="nucleotide sequence ID" value="NZ_JBIAUT010000012.1"/>
</dbReference>
<dbReference type="Proteomes" id="UP001602123">
    <property type="component" value="Unassembled WGS sequence"/>
</dbReference>
<dbReference type="EMBL" id="JBIAUT010000012">
    <property type="protein sequence ID" value="MFF4219789.1"/>
    <property type="molecule type" value="Genomic_DNA"/>
</dbReference>
<dbReference type="InterPro" id="IPR036689">
    <property type="entry name" value="ESAT-6-like_sf"/>
</dbReference>
<name>A0ABW6U4P7_9ACTN</name>
<organism evidence="2 3">
    <name type="scientific">Streptomyces nondiastaticus</name>
    <dbReference type="NCBI Taxonomy" id="3154512"/>
    <lineage>
        <taxon>Bacteria</taxon>
        <taxon>Bacillati</taxon>
        <taxon>Actinomycetota</taxon>
        <taxon>Actinomycetes</taxon>
        <taxon>Kitasatosporales</taxon>
        <taxon>Streptomycetaceae</taxon>
        <taxon>Streptomyces</taxon>
    </lineage>
</organism>
<accession>A0ABW6U4P7</accession>
<dbReference type="SUPFAM" id="SSF140453">
    <property type="entry name" value="EsxAB dimer-like"/>
    <property type="match status" value="1"/>
</dbReference>
<feature type="compositionally biased region" description="Basic and acidic residues" evidence="1">
    <location>
        <begin position="272"/>
        <end position="281"/>
    </location>
</feature>
<feature type="region of interest" description="Disordered" evidence="1">
    <location>
        <begin position="203"/>
        <end position="534"/>
    </location>
</feature>
<feature type="compositionally biased region" description="Basic and acidic residues" evidence="1">
    <location>
        <begin position="502"/>
        <end position="513"/>
    </location>
</feature>
<evidence type="ECO:0000313" key="3">
    <source>
        <dbReference type="Proteomes" id="UP001602123"/>
    </source>
</evidence>